<dbReference type="Proteomes" id="UP000321723">
    <property type="component" value="Unassembled WGS sequence"/>
</dbReference>
<feature type="transmembrane region" description="Helical" evidence="5">
    <location>
        <begin position="324"/>
        <end position="350"/>
    </location>
</feature>
<feature type="transmembrane region" description="Helical" evidence="5">
    <location>
        <begin position="268"/>
        <end position="288"/>
    </location>
</feature>
<dbReference type="GO" id="GO:0022857">
    <property type="term" value="F:transmembrane transporter activity"/>
    <property type="evidence" value="ECO:0007669"/>
    <property type="project" value="InterPro"/>
</dbReference>
<keyword evidence="2 5" id="KW-0812">Transmembrane</keyword>
<evidence type="ECO:0000256" key="5">
    <source>
        <dbReference type="SAM" id="Phobius"/>
    </source>
</evidence>
<feature type="transmembrane region" description="Helical" evidence="5">
    <location>
        <begin position="62"/>
        <end position="85"/>
    </location>
</feature>
<dbReference type="PANTHER" id="PTHR23528">
    <property type="match status" value="1"/>
</dbReference>
<feature type="transmembrane region" description="Helical" evidence="5">
    <location>
        <begin position="362"/>
        <end position="382"/>
    </location>
</feature>
<keyword evidence="9" id="KW-1185">Reference proteome</keyword>
<protein>
    <submittedName>
        <fullName evidence="8">MFS family permease</fullName>
    </submittedName>
    <submittedName>
        <fullName evidence="7">MFS transporter</fullName>
    </submittedName>
</protein>
<evidence type="ECO:0000256" key="2">
    <source>
        <dbReference type="ARBA" id="ARBA00022692"/>
    </source>
</evidence>
<feature type="transmembrane region" description="Helical" evidence="5">
    <location>
        <begin position="123"/>
        <end position="145"/>
    </location>
</feature>
<dbReference type="EMBL" id="BJVQ01000001">
    <property type="protein sequence ID" value="GEL44953.1"/>
    <property type="molecule type" value="Genomic_DNA"/>
</dbReference>
<reference evidence="8 10" key="2">
    <citation type="submission" date="2020-08" db="EMBL/GenBank/DDBJ databases">
        <title>Sequencing the genomes of 1000 actinobacteria strains.</title>
        <authorList>
            <person name="Klenk H.-P."/>
        </authorList>
    </citation>
    <scope>NUCLEOTIDE SEQUENCE [LARGE SCALE GENOMIC DNA]</scope>
    <source>
        <strain evidence="8 10">DSM 9581</strain>
    </source>
</reference>
<feature type="transmembrane region" description="Helical" evidence="5">
    <location>
        <begin position="300"/>
        <end position="318"/>
    </location>
</feature>
<evidence type="ECO:0000313" key="8">
    <source>
        <dbReference type="EMBL" id="MBB5474929.1"/>
    </source>
</evidence>
<comment type="caution">
    <text evidence="7">The sequence shown here is derived from an EMBL/GenBank/DDBJ whole genome shotgun (WGS) entry which is preliminary data.</text>
</comment>
<dbReference type="Proteomes" id="UP000564629">
    <property type="component" value="Unassembled WGS sequence"/>
</dbReference>
<dbReference type="CDD" id="cd06174">
    <property type="entry name" value="MFS"/>
    <property type="match status" value="1"/>
</dbReference>
<sequence>MPESNPPGAPAVAVLAGPRVPTRGWLVAYVLAMVGVAAGWFGPIQVLLPAQADRIAADGKEALLALVTGYGAFASMVANPLWGALSDRLRTRWGRRRPVLVAGTAVGVAGLLVLAAADTPAAMVAGWLLVQVGLNGPLAALAAMLADHVPERRRGTVGAWFGIAQTIGVVAGTAVAVAAGEGPLGYVALAVAVPCLVTALLVVHHEAPGSSPQAPESPRDGLRGLRPTVPFAWAWGVRLALNLVNALVLLYLYFYLQDGVGVDHPGTWVLALTAITALVTAVVAGVAGAASDRRGRRRPFVAASAVLLAAAATLLAAFPVLPVVLAATALVGVGWGLYVAVDLAVLTAVLPDPRTRATMLGVGNVASALPQVLAPVLAAPLVTRAGGYPVLYGVTAALALAALVGVRHLRDAPDSADARADAA</sequence>
<accession>A0A511F6Y7</accession>
<evidence type="ECO:0000256" key="4">
    <source>
        <dbReference type="ARBA" id="ARBA00023136"/>
    </source>
</evidence>
<keyword evidence="3 5" id="KW-1133">Transmembrane helix</keyword>
<evidence type="ECO:0000313" key="10">
    <source>
        <dbReference type="Proteomes" id="UP000564629"/>
    </source>
</evidence>
<evidence type="ECO:0000256" key="3">
    <source>
        <dbReference type="ARBA" id="ARBA00022989"/>
    </source>
</evidence>
<evidence type="ECO:0000256" key="1">
    <source>
        <dbReference type="ARBA" id="ARBA00004651"/>
    </source>
</evidence>
<feature type="transmembrane region" description="Helical" evidence="5">
    <location>
        <begin position="184"/>
        <end position="203"/>
    </location>
</feature>
<dbReference type="GO" id="GO:0005886">
    <property type="term" value="C:plasma membrane"/>
    <property type="evidence" value="ECO:0007669"/>
    <property type="project" value="UniProtKB-SubCell"/>
</dbReference>
<feature type="transmembrane region" description="Helical" evidence="5">
    <location>
        <begin position="388"/>
        <end position="406"/>
    </location>
</feature>
<dbReference type="InterPro" id="IPR011701">
    <property type="entry name" value="MFS"/>
</dbReference>
<dbReference type="PROSITE" id="PS50850">
    <property type="entry name" value="MFS"/>
    <property type="match status" value="1"/>
</dbReference>
<dbReference type="Pfam" id="PF07690">
    <property type="entry name" value="MFS_1"/>
    <property type="match status" value="1"/>
</dbReference>
<dbReference type="PANTHER" id="PTHR23528:SF1">
    <property type="entry name" value="MAJOR FACILITATOR SUPERFAMILY (MFS) PROFILE DOMAIN-CONTAINING PROTEIN"/>
    <property type="match status" value="1"/>
</dbReference>
<feature type="transmembrane region" description="Helical" evidence="5">
    <location>
        <begin position="232"/>
        <end position="256"/>
    </location>
</feature>
<dbReference type="SUPFAM" id="SSF103473">
    <property type="entry name" value="MFS general substrate transporter"/>
    <property type="match status" value="1"/>
</dbReference>
<feature type="domain" description="Major facilitator superfamily (MFS) profile" evidence="6">
    <location>
        <begin position="23"/>
        <end position="414"/>
    </location>
</feature>
<organism evidence="7 9">
    <name type="scientific">Cellulomonas hominis</name>
    <dbReference type="NCBI Taxonomy" id="156981"/>
    <lineage>
        <taxon>Bacteria</taxon>
        <taxon>Bacillati</taxon>
        <taxon>Actinomycetota</taxon>
        <taxon>Actinomycetes</taxon>
        <taxon>Micrococcales</taxon>
        <taxon>Cellulomonadaceae</taxon>
        <taxon>Cellulomonas</taxon>
    </lineage>
</organism>
<gene>
    <name evidence="7" type="ORF">CHO01_00690</name>
    <name evidence="8" type="ORF">HNR08_003665</name>
</gene>
<name>A0A511F6Y7_9CELL</name>
<evidence type="ECO:0000313" key="7">
    <source>
        <dbReference type="EMBL" id="GEL44953.1"/>
    </source>
</evidence>
<keyword evidence="4 5" id="KW-0472">Membrane</keyword>
<comment type="subcellular location">
    <subcellularLocation>
        <location evidence="1">Cell membrane</location>
        <topology evidence="1">Multi-pass membrane protein</topology>
    </subcellularLocation>
</comment>
<feature type="transmembrane region" description="Helical" evidence="5">
    <location>
        <begin position="24"/>
        <end position="42"/>
    </location>
</feature>
<dbReference type="EMBL" id="JACHDN010000001">
    <property type="protein sequence ID" value="MBB5474929.1"/>
    <property type="molecule type" value="Genomic_DNA"/>
</dbReference>
<evidence type="ECO:0000259" key="6">
    <source>
        <dbReference type="PROSITE" id="PS50850"/>
    </source>
</evidence>
<dbReference type="InterPro" id="IPR020846">
    <property type="entry name" value="MFS_dom"/>
</dbReference>
<proteinExistence type="predicted"/>
<feature type="transmembrane region" description="Helical" evidence="5">
    <location>
        <begin position="157"/>
        <end position="178"/>
    </location>
</feature>
<evidence type="ECO:0000313" key="9">
    <source>
        <dbReference type="Proteomes" id="UP000321723"/>
    </source>
</evidence>
<dbReference type="AlphaFoldDB" id="A0A511F6Y7"/>
<dbReference type="OrthoDB" id="7584869at2"/>
<dbReference type="Gene3D" id="1.20.1250.20">
    <property type="entry name" value="MFS general substrate transporter like domains"/>
    <property type="match status" value="2"/>
</dbReference>
<dbReference type="InterPro" id="IPR036259">
    <property type="entry name" value="MFS_trans_sf"/>
</dbReference>
<reference evidence="7 9" key="1">
    <citation type="submission" date="2019-07" db="EMBL/GenBank/DDBJ databases">
        <title>Whole genome shotgun sequence of Cellulomonas hominis NBRC 16055.</title>
        <authorList>
            <person name="Hosoyama A."/>
            <person name="Uohara A."/>
            <person name="Ohji S."/>
            <person name="Ichikawa N."/>
        </authorList>
    </citation>
    <scope>NUCLEOTIDE SEQUENCE [LARGE SCALE GENOMIC DNA]</scope>
    <source>
        <strain evidence="7 9">NBRC 16055</strain>
    </source>
</reference>
<feature type="transmembrane region" description="Helical" evidence="5">
    <location>
        <begin position="97"/>
        <end position="117"/>
    </location>
</feature>